<feature type="compositionally biased region" description="Basic and acidic residues" evidence="1">
    <location>
        <begin position="129"/>
        <end position="142"/>
    </location>
</feature>
<feature type="region of interest" description="Disordered" evidence="1">
    <location>
        <begin position="1"/>
        <end position="63"/>
    </location>
</feature>
<evidence type="ECO:0000313" key="3">
    <source>
        <dbReference type="Proteomes" id="UP000033647"/>
    </source>
</evidence>
<dbReference type="EMBL" id="LAFY01000277">
    <property type="protein sequence ID" value="KJY01613.1"/>
    <property type="molecule type" value="Genomic_DNA"/>
</dbReference>
<proteinExistence type="predicted"/>
<accession>A0A0F4GX54</accession>
<feature type="compositionally biased region" description="Basic and acidic residues" evidence="1">
    <location>
        <begin position="204"/>
        <end position="213"/>
    </location>
</feature>
<dbReference type="AlphaFoldDB" id="A0A0F4GX54"/>
<organism evidence="2 3">
    <name type="scientific">Zymoseptoria brevis</name>
    <dbReference type="NCBI Taxonomy" id="1047168"/>
    <lineage>
        <taxon>Eukaryota</taxon>
        <taxon>Fungi</taxon>
        <taxon>Dikarya</taxon>
        <taxon>Ascomycota</taxon>
        <taxon>Pezizomycotina</taxon>
        <taxon>Dothideomycetes</taxon>
        <taxon>Dothideomycetidae</taxon>
        <taxon>Mycosphaerellales</taxon>
        <taxon>Mycosphaerellaceae</taxon>
        <taxon>Zymoseptoria</taxon>
    </lineage>
</organism>
<evidence type="ECO:0000256" key="1">
    <source>
        <dbReference type="SAM" id="MobiDB-lite"/>
    </source>
</evidence>
<dbReference type="OrthoDB" id="5408144at2759"/>
<dbReference type="Proteomes" id="UP000033647">
    <property type="component" value="Unassembled WGS sequence"/>
</dbReference>
<reference evidence="2 3" key="1">
    <citation type="submission" date="2015-03" db="EMBL/GenBank/DDBJ databases">
        <title>RNA-seq based gene annotation and comparative genomics of four Zymoseptoria species reveal species-specific pathogenicity related genes and transposable element activity.</title>
        <authorList>
            <person name="Grandaubert J."/>
            <person name="Bhattacharyya A."/>
            <person name="Stukenbrock E.H."/>
        </authorList>
    </citation>
    <scope>NUCLEOTIDE SEQUENCE [LARGE SCALE GENOMIC DNA]</scope>
    <source>
        <strain evidence="2 3">Zb18110</strain>
    </source>
</reference>
<feature type="region of interest" description="Disordered" evidence="1">
    <location>
        <begin position="77"/>
        <end position="215"/>
    </location>
</feature>
<comment type="caution">
    <text evidence="2">The sequence shown here is derived from an EMBL/GenBank/DDBJ whole genome shotgun (WGS) entry which is preliminary data.</text>
</comment>
<protein>
    <submittedName>
        <fullName evidence="2">Uncharacterized protein</fullName>
    </submittedName>
</protein>
<keyword evidence="3" id="KW-1185">Reference proteome</keyword>
<gene>
    <name evidence="2" type="ORF">TI39_contig285g00058</name>
</gene>
<name>A0A0F4GX54_9PEZI</name>
<evidence type="ECO:0000313" key="2">
    <source>
        <dbReference type="EMBL" id="KJY01613.1"/>
    </source>
</evidence>
<sequence>MAIREKAKALFKSKSKGDGGSQISKSSTKESDTERWPSNVYKPGEAMPRPKYRAPPKKEHKESLEAFSFAEAWRRKSFQSQYSPMGTRAPSRRNSSRQPSRRSSWYSMGKKSYGGKSDVVRNGSVTSGETEKGGTRQREHVSHAAKATTLRTEMEQEGDDDVGNGADYNRPPGNKQSANDSAVGLSRVQSKDMAYKSRPTSMDARAEQERDGAQYHGMDTTLSTAHDHHPFTEQELALALSRSHLSVPVHS</sequence>